<organism evidence="6 7">
    <name type="scientific">Eubacterium coprostanoligenes</name>
    <dbReference type="NCBI Taxonomy" id="290054"/>
    <lineage>
        <taxon>Bacteria</taxon>
        <taxon>Bacillati</taxon>
        <taxon>Bacillota</taxon>
        <taxon>Clostridia</taxon>
        <taxon>Eubacteriales</taxon>
        <taxon>Eubacteriaceae</taxon>
        <taxon>Eubacterium</taxon>
    </lineage>
</organism>
<dbReference type="RefSeq" id="WP_078767647.1">
    <property type="nucleotide sequence ID" value="NZ_FUWW01000001.1"/>
</dbReference>
<evidence type="ECO:0000256" key="3">
    <source>
        <dbReference type="ARBA" id="ARBA00013368"/>
    </source>
</evidence>
<dbReference type="GO" id="GO:0006302">
    <property type="term" value="P:double-strand break repair"/>
    <property type="evidence" value="ECO:0007669"/>
    <property type="project" value="InterPro"/>
</dbReference>
<evidence type="ECO:0000256" key="4">
    <source>
        <dbReference type="SAM" id="Coils"/>
    </source>
</evidence>
<dbReference type="STRING" id="290054.SAMN02745114_00134"/>
<feature type="coiled-coil region" evidence="4">
    <location>
        <begin position="246"/>
        <end position="324"/>
    </location>
</feature>
<evidence type="ECO:0000256" key="2">
    <source>
        <dbReference type="ARBA" id="ARBA00011322"/>
    </source>
</evidence>
<keyword evidence="6" id="KW-0269">Exonuclease</keyword>
<proteinExistence type="inferred from homology"/>
<dbReference type="EMBL" id="FUWW01000001">
    <property type="protein sequence ID" value="SJZ34105.1"/>
    <property type="molecule type" value="Genomic_DNA"/>
</dbReference>
<name>A0A1T4JVM7_9FIRM</name>
<evidence type="ECO:0000313" key="6">
    <source>
        <dbReference type="EMBL" id="SJZ34105.1"/>
    </source>
</evidence>
<dbReference type="PANTHER" id="PTHR32114:SF2">
    <property type="entry name" value="ABC TRANSPORTER ABCH.3"/>
    <property type="match status" value="1"/>
</dbReference>
<gene>
    <name evidence="6" type="ORF">SAMN02745114_00134</name>
</gene>
<reference evidence="7" key="1">
    <citation type="submission" date="2017-02" db="EMBL/GenBank/DDBJ databases">
        <authorList>
            <person name="Varghese N."/>
            <person name="Submissions S."/>
        </authorList>
    </citation>
    <scope>NUCLEOTIDE SEQUENCE [LARGE SCALE GENOMIC DNA]</scope>
    <source>
        <strain evidence="7">ATCC 51222</strain>
    </source>
</reference>
<keyword evidence="4" id="KW-0175">Coiled coil</keyword>
<evidence type="ECO:0000259" key="5">
    <source>
        <dbReference type="Pfam" id="PF13476"/>
    </source>
</evidence>
<feature type="coiled-coil region" evidence="4">
    <location>
        <begin position="501"/>
        <end position="604"/>
    </location>
</feature>
<dbReference type="InterPro" id="IPR038729">
    <property type="entry name" value="Rad50/SbcC_AAA"/>
</dbReference>
<feature type="coiled-coil region" evidence="4">
    <location>
        <begin position="631"/>
        <end position="715"/>
    </location>
</feature>
<evidence type="ECO:0000256" key="1">
    <source>
        <dbReference type="ARBA" id="ARBA00006930"/>
    </source>
</evidence>
<dbReference type="Pfam" id="PF13558">
    <property type="entry name" value="SbcC_Walker_B"/>
    <property type="match status" value="1"/>
</dbReference>
<dbReference type="Proteomes" id="UP000190657">
    <property type="component" value="Unassembled WGS sequence"/>
</dbReference>
<dbReference type="GO" id="GO:0004527">
    <property type="term" value="F:exonuclease activity"/>
    <property type="evidence" value="ECO:0007669"/>
    <property type="project" value="UniProtKB-KW"/>
</dbReference>
<dbReference type="AlphaFoldDB" id="A0A1T4JVM7"/>
<dbReference type="PANTHER" id="PTHR32114">
    <property type="entry name" value="ABC TRANSPORTER ABCH.3"/>
    <property type="match status" value="1"/>
</dbReference>
<dbReference type="OrthoDB" id="9795626at2"/>
<evidence type="ECO:0000313" key="7">
    <source>
        <dbReference type="Proteomes" id="UP000190657"/>
    </source>
</evidence>
<dbReference type="InterPro" id="IPR027417">
    <property type="entry name" value="P-loop_NTPase"/>
</dbReference>
<protein>
    <recommendedName>
        <fullName evidence="3">Nuclease SbcCD subunit C</fullName>
    </recommendedName>
</protein>
<keyword evidence="6" id="KW-0378">Hydrolase</keyword>
<dbReference type="SUPFAM" id="SSF52540">
    <property type="entry name" value="P-loop containing nucleoside triphosphate hydrolases"/>
    <property type="match status" value="1"/>
</dbReference>
<keyword evidence="7" id="KW-1185">Reference proteome</keyword>
<accession>A0A1T4JVM7</accession>
<dbReference type="Pfam" id="PF13476">
    <property type="entry name" value="AAA_23"/>
    <property type="match status" value="1"/>
</dbReference>
<sequence length="920" mass="104991">MRPKQITMSAFGPYAEKTVIDMDKLGTKGIYLITGDTGAGKTTIFDAISYALFGEASGDVRDASMFRSKYADKETPTFVELVFEYNGKEYKVKRNPEYMRPNKKGNGETKETAKAELILPGEETKTRIIEVNEKIKDLLGVNKKQFSQICMIAQGDFRKLLDADTKSRIEIFRNIFKTEKFKEIQDKVALDTKNLSEKKEGAKNNIKTYIGLIRCDETDVKYLELLKAQAGEMLTEDAVKLIESIIEMDENNKKVADEKLENIDKDLNDINVKIETLKTQKENKKQFEENEENLKSKRSHLEQAEKVFESEKEKQADKKKLEEKSALIKDKLPKFEELDQLNSVLCENTIRAKELQEKITNAKNDIDRLKQDEINYKEELDSLKDCNEKCIFVKRQQEDYKAKAENINELKDKFNEYNHLEKELEENKKDVELAINESTRLIEVFNCKNALFLKEQAGIIAQSLQNNKPCPVCGSLEHPSPAIKSDEAPTEADVKQAKKFADEATEKANRMSQDIKSLEGRIKELKNSLNQDGKKIISDFELLTAEVQLKVVESENNSALSEIKSQIEELEKAVERKDKIEKELPEIQKKINDIDKNHREWEKEHEGCETLAEEKFEQVSKIKQELEFESVDVAKKKISELKARIDEIDEAYIKAQNEVKETTESIKLLEGGQKTLKTALETIVDYDEDALNSKYEELNNQKEEVTKIRDSVNSRITNNSDNLKEIKSKSEELIGIEKEYEWMNALSETLNGKITGKERIQLETYVQMSYFDKIINKANLRLLTMTDNQYELKRREENKNSGQVGLDLDVIDHYNGTVRSVSSLSGGESFKASLSLALGLSDEVQSSAGGIKIDTMFVDEGFGSLDEESLQQALKALIGLSDGNRLVGIISHVTALNERIDNKIIVKKEREHGSKITIEA</sequence>
<feature type="domain" description="Rad50/SbcC-type AAA" evidence="5">
    <location>
        <begin position="5"/>
        <end position="209"/>
    </location>
</feature>
<dbReference type="Gene3D" id="3.40.50.300">
    <property type="entry name" value="P-loop containing nucleotide triphosphate hydrolases"/>
    <property type="match status" value="2"/>
</dbReference>
<comment type="subunit">
    <text evidence="2">Heterodimer of SbcC and SbcD.</text>
</comment>
<feature type="coiled-coil region" evidence="4">
    <location>
        <begin position="352"/>
        <end position="441"/>
    </location>
</feature>
<comment type="similarity">
    <text evidence="1">Belongs to the SMC family. SbcC subfamily.</text>
</comment>
<keyword evidence="6" id="KW-0540">Nuclease</keyword>
<dbReference type="GO" id="GO:0016887">
    <property type="term" value="F:ATP hydrolysis activity"/>
    <property type="evidence" value="ECO:0007669"/>
    <property type="project" value="InterPro"/>
</dbReference>